<evidence type="ECO:0000313" key="3">
    <source>
        <dbReference type="Proteomes" id="UP000613740"/>
    </source>
</evidence>
<feature type="transmembrane region" description="Helical" evidence="1">
    <location>
        <begin position="92"/>
        <end position="113"/>
    </location>
</feature>
<comment type="caution">
    <text evidence="2">The sequence shown here is derived from an EMBL/GenBank/DDBJ whole genome shotgun (WGS) entry which is preliminary data.</text>
</comment>
<feature type="transmembrane region" description="Helical" evidence="1">
    <location>
        <begin position="46"/>
        <end position="72"/>
    </location>
</feature>
<dbReference type="OrthoDB" id="556966at2759"/>
<keyword evidence="1" id="KW-1133">Transmembrane helix</keyword>
<dbReference type="AlphaFoldDB" id="A0A835WHW9"/>
<protein>
    <submittedName>
        <fullName evidence="2">Uncharacterized protein</fullName>
    </submittedName>
</protein>
<dbReference type="Proteomes" id="UP000613740">
    <property type="component" value="Unassembled WGS sequence"/>
</dbReference>
<keyword evidence="3" id="KW-1185">Reference proteome</keyword>
<proteinExistence type="predicted"/>
<organism evidence="2 3">
    <name type="scientific">Chlamydomonas schloesseri</name>
    <dbReference type="NCBI Taxonomy" id="2026947"/>
    <lineage>
        <taxon>Eukaryota</taxon>
        <taxon>Viridiplantae</taxon>
        <taxon>Chlorophyta</taxon>
        <taxon>core chlorophytes</taxon>
        <taxon>Chlorophyceae</taxon>
        <taxon>CS clade</taxon>
        <taxon>Chlamydomonadales</taxon>
        <taxon>Chlamydomonadaceae</taxon>
        <taxon>Chlamydomonas</taxon>
    </lineage>
</organism>
<keyword evidence="1" id="KW-0472">Membrane</keyword>
<feature type="transmembrane region" description="Helical" evidence="1">
    <location>
        <begin position="12"/>
        <end position="34"/>
    </location>
</feature>
<dbReference type="EMBL" id="JAEHOD010000020">
    <property type="protein sequence ID" value="KAG2447853.1"/>
    <property type="molecule type" value="Genomic_DNA"/>
</dbReference>
<evidence type="ECO:0000313" key="2">
    <source>
        <dbReference type="EMBL" id="KAG2447853.1"/>
    </source>
</evidence>
<name>A0A835WHW9_9CHLO</name>
<keyword evidence="1" id="KW-0812">Transmembrane</keyword>
<gene>
    <name evidence="2" type="ORF">HYH02_007309</name>
</gene>
<sequence>MTVAVNLAEVLGGVLALAYTAAAVPCVVFSPMIFDSPGSAKSMCTCLLFLAILAAPICGGVSIFLSASRLLFGVVGPADASAAPLAAFGAELLVVLTPMLGQMLAVAVALALIQVLQGGSFSPGQGVEAPRHHTGAAKRCWGEE</sequence>
<reference evidence="2" key="1">
    <citation type="journal article" date="2020" name="bioRxiv">
        <title>Comparative genomics of Chlamydomonas.</title>
        <authorList>
            <person name="Craig R.J."/>
            <person name="Hasan A.R."/>
            <person name="Ness R.W."/>
            <person name="Keightley P.D."/>
        </authorList>
    </citation>
    <scope>NUCLEOTIDE SEQUENCE</scope>
    <source>
        <strain evidence="2">CCAP 11/173</strain>
    </source>
</reference>
<accession>A0A835WHW9</accession>
<evidence type="ECO:0000256" key="1">
    <source>
        <dbReference type="SAM" id="Phobius"/>
    </source>
</evidence>